<dbReference type="RefSeq" id="XP_040765519.1">
    <property type="nucleotide sequence ID" value="XM_040901177.1"/>
</dbReference>
<sequence>MRRRRAPAVISPLSASTPDSTARRRSSVVSQELSPRTPPNRDSPSPLFGSIENRHSGSGWSSSAYDEADDPEVEWTTEEVLRLSRTLDALPVHLITPFCGPVPPSNLLDKLALAVVRSKGAFNWPHSFRATRTKIAETARLKAKNMINDGAGDTIAEEGGSDVDILQQTTNTGPRMSLRRHQGTSFVQNDVRDPKADEGILRLSDRLQRTERFITNPPPHAHAPGADRPPSPPFDIAGRDAFFHSTPSSDTLESIGSDSKAPRRLQRSMSDISHLPGSLIALEADRPTRLKRTDSFAAPVLHRRSLKRAPSYGMASRRSSGAMSLGDNESEDEEEKLRSAKAKKTRVKAATTPQLSSPQGSLQQVIGEHDARQSSDRSSIYATSRRPAKQRANLHRNPSILGPELPRLQDSPVTLRRSARLLQSSQCSQDVESSPTKGLISRMSRIATTSADDSPEPRTPRRPKGGRLPLRPFSRRISFSHLSPVAEEHLAGTYPDFMPTLGNVSRRLSFSPAAEENRTECCSDDVVGLGSAIQLH</sequence>
<gene>
    <name evidence="2" type="ORF">LAESUDRAFT_105659</name>
</gene>
<feature type="compositionally biased region" description="Polar residues" evidence="1">
    <location>
        <begin position="245"/>
        <end position="257"/>
    </location>
</feature>
<dbReference type="Proteomes" id="UP000076871">
    <property type="component" value="Unassembled WGS sequence"/>
</dbReference>
<evidence type="ECO:0000313" key="2">
    <source>
        <dbReference type="EMBL" id="KZT07779.1"/>
    </source>
</evidence>
<feature type="compositionally biased region" description="Polar residues" evidence="1">
    <location>
        <begin position="421"/>
        <end position="436"/>
    </location>
</feature>
<proteinExistence type="predicted"/>
<dbReference type="OrthoDB" id="433738at2759"/>
<feature type="region of interest" description="Disordered" evidence="1">
    <location>
        <begin position="308"/>
        <end position="409"/>
    </location>
</feature>
<protein>
    <submittedName>
        <fullName evidence="2">Uncharacterized protein</fullName>
    </submittedName>
</protein>
<organism evidence="2 3">
    <name type="scientific">Laetiporus sulphureus 93-53</name>
    <dbReference type="NCBI Taxonomy" id="1314785"/>
    <lineage>
        <taxon>Eukaryota</taxon>
        <taxon>Fungi</taxon>
        <taxon>Dikarya</taxon>
        <taxon>Basidiomycota</taxon>
        <taxon>Agaricomycotina</taxon>
        <taxon>Agaricomycetes</taxon>
        <taxon>Polyporales</taxon>
        <taxon>Laetiporus</taxon>
    </lineage>
</organism>
<feature type="region of interest" description="Disordered" evidence="1">
    <location>
        <begin position="214"/>
        <end position="272"/>
    </location>
</feature>
<feature type="compositionally biased region" description="Low complexity" evidence="1">
    <location>
        <begin position="348"/>
        <end position="364"/>
    </location>
</feature>
<accession>A0A165EUB9</accession>
<dbReference type="STRING" id="1314785.A0A165EUB9"/>
<name>A0A165EUB9_9APHY</name>
<dbReference type="AlphaFoldDB" id="A0A165EUB9"/>
<dbReference type="EMBL" id="KV427618">
    <property type="protein sequence ID" value="KZT07779.1"/>
    <property type="molecule type" value="Genomic_DNA"/>
</dbReference>
<dbReference type="GeneID" id="63818209"/>
<feature type="compositionally biased region" description="Pro residues" evidence="1">
    <location>
        <begin position="216"/>
        <end position="233"/>
    </location>
</feature>
<evidence type="ECO:0000256" key="1">
    <source>
        <dbReference type="SAM" id="MobiDB-lite"/>
    </source>
</evidence>
<feature type="region of interest" description="Disordered" evidence="1">
    <location>
        <begin position="1"/>
        <end position="72"/>
    </location>
</feature>
<keyword evidence="3" id="KW-1185">Reference proteome</keyword>
<evidence type="ECO:0000313" key="3">
    <source>
        <dbReference type="Proteomes" id="UP000076871"/>
    </source>
</evidence>
<reference evidence="2 3" key="1">
    <citation type="journal article" date="2016" name="Mol. Biol. Evol.">
        <title>Comparative Genomics of Early-Diverging Mushroom-Forming Fungi Provides Insights into the Origins of Lignocellulose Decay Capabilities.</title>
        <authorList>
            <person name="Nagy L.G."/>
            <person name="Riley R."/>
            <person name="Tritt A."/>
            <person name="Adam C."/>
            <person name="Daum C."/>
            <person name="Floudas D."/>
            <person name="Sun H."/>
            <person name="Yadav J.S."/>
            <person name="Pangilinan J."/>
            <person name="Larsson K.H."/>
            <person name="Matsuura K."/>
            <person name="Barry K."/>
            <person name="Labutti K."/>
            <person name="Kuo R."/>
            <person name="Ohm R.A."/>
            <person name="Bhattacharya S.S."/>
            <person name="Shirouzu T."/>
            <person name="Yoshinaga Y."/>
            <person name="Martin F.M."/>
            <person name="Grigoriev I.V."/>
            <person name="Hibbett D.S."/>
        </authorList>
    </citation>
    <scope>NUCLEOTIDE SEQUENCE [LARGE SCALE GENOMIC DNA]</scope>
    <source>
        <strain evidence="2 3">93-53</strain>
    </source>
</reference>
<dbReference type="InParanoid" id="A0A165EUB9"/>
<feature type="region of interest" description="Disordered" evidence="1">
    <location>
        <begin position="421"/>
        <end position="472"/>
    </location>
</feature>